<dbReference type="InterPro" id="IPR017884">
    <property type="entry name" value="SANT_dom"/>
</dbReference>
<dbReference type="PROSITE" id="PS51293">
    <property type="entry name" value="SANT"/>
    <property type="match status" value="1"/>
</dbReference>
<dbReference type="EMBL" id="HBKP01022193">
    <property type="protein sequence ID" value="CAE2236082.1"/>
    <property type="molecule type" value="Transcribed_RNA"/>
</dbReference>
<feature type="compositionally biased region" description="Polar residues" evidence="3">
    <location>
        <begin position="131"/>
        <end position="148"/>
    </location>
</feature>
<dbReference type="Gene3D" id="1.20.58.1880">
    <property type="match status" value="1"/>
</dbReference>
<accession>A0A7S4IPZ2</accession>
<dbReference type="GO" id="GO:0007389">
    <property type="term" value="P:pattern specification process"/>
    <property type="evidence" value="ECO:0007669"/>
    <property type="project" value="TreeGrafter"/>
</dbReference>
<dbReference type="PANTHER" id="PTHR21677">
    <property type="entry name" value="CRAMPED PROTEIN"/>
    <property type="match status" value="1"/>
</dbReference>
<evidence type="ECO:0000313" key="5">
    <source>
        <dbReference type="EMBL" id="CAE2236082.1"/>
    </source>
</evidence>
<dbReference type="SUPFAM" id="SSF46689">
    <property type="entry name" value="Homeodomain-like"/>
    <property type="match status" value="1"/>
</dbReference>
<dbReference type="InterPro" id="IPR001005">
    <property type="entry name" value="SANT/Myb"/>
</dbReference>
<dbReference type="AlphaFoldDB" id="A0A7S4IPZ2"/>
<proteinExistence type="predicted"/>
<dbReference type="CDD" id="cd00167">
    <property type="entry name" value="SANT"/>
    <property type="match status" value="1"/>
</dbReference>
<name>A0A7S4IPZ2_9EUKA</name>
<evidence type="ECO:0000256" key="2">
    <source>
        <dbReference type="ARBA" id="ARBA00023242"/>
    </source>
</evidence>
<dbReference type="GO" id="GO:0005634">
    <property type="term" value="C:nucleus"/>
    <property type="evidence" value="ECO:0007669"/>
    <property type="project" value="TreeGrafter"/>
</dbReference>
<sequence>MAAASPEEKGNKRKYNMWSVGEQSKFLEGLTLFRRNFLQIADHIGTKDYSQTRDYFYRLLKGIRSAIGAPYNKQLPATNIAELSVLMTTYCEQKRICTKPDELSRTLKLTLEELRNNTSTEQEDKVKPRSEPNQSKQTVKQENSGTTPTQPPEKYCLKLYPYNSEINSLITKAGLRPHLALSVSKTKKVCSIISYLHEKWGAALGNKEIRLMSKKNPNFRYSWGPETPTTLFVSHVANNLSILYEGDLEFVYYTVESPRKSSLFDLSLSAGDLAALESIQKKYQLLDENEDSDETSEPQSYLDLVTGVEESCEQVEERHNELTLVAPMTSNETTSSGLFDDSRDGFDLQKEKKYEGQCREFWYNREQSVDYSSMFEKSSRSSPSPKKPRLSTSPQ</sequence>
<evidence type="ECO:0000256" key="1">
    <source>
        <dbReference type="ARBA" id="ARBA00023125"/>
    </source>
</evidence>
<dbReference type="InterPro" id="IPR009057">
    <property type="entry name" value="Homeodomain-like_sf"/>
</dbReference>
<feature type="region of interest" description="Disordered" evidence="3">
    <location>
        <begin position="114"/>
        <end position="152"/>
    </location>
</feature>
<dbReference type="PANTHER" id="PTHR21677:SF1">
    <property type="entry name" value="PROTEIN CRAMPED-LIKE"/>
    <property type="match status" value="1"/>
</dbReference>
<dbReference type="GO" id="GO:0003682">
    <property type="term" value="F:chromatin binding"/>
    <property type="evidence" value="ECO:0007669"/>
    <property type="project" value="InterPro"/>
</dbReference>
<dbReference type="InterPro" id="IPR055315">
    <property type="entry name" value="Cramped-like"/>
</dbReference>
<keyword evidence="2" id="KW-0539">Nucleus</keyword>
<evidence type="ECO:0000259" key="4">
    <source>
        <dbReference type="PROSITE" id="PS51293"/>
    </source>
</evidence>
<feature type="domain" description="SANT" evidence="4">
    <location>
        <begin position="16"/>
        <end position="64"/>
    </location>
</feature>
<protein>
    <recommendedName>
        <fullName evidence="4">SANT domain-containing protein</fullName>
    </recommendedName>
</protein>
<reference evidence="5" key="1">
    <citation type="submission" date="2021-01" db="EMBL/GenBank/DDBJ databases">
        <authorList>
            <person name="Corre E."/>
            <person name="Pelletier E."/>
            <person name="Niang G."/>
            <person name="Scheremetjew M."/>
            <person name="Finn R."/>
            <person name="Kale V."/>
            <person name="Holt S."/>
            <person name="Cochrane G."/>
            <person name="Meng A."/>
            <person name="Brown T."/>
            <person name="Cohen L."/>
        </authorList>
    </citation>
    <scope>NUCLEOTIDE SEQUENCE</scope>
    <source>
        <strain evidence="5">DIVA3 518/3/11/1/6</strain>
    </source>
</reference>
<feature type="region of interest" description="Disordered" evidence="3">
    <location>
        <begin position="373"/>
        <end position="395"/>
    </location>
</feature>
<organism evidence="5">
    <name type="scientific">Vannella robusta</name>
    <dbReference type="NCBI Taxonomy" id="1487602"/>
    <lineage>
        <taxon>Eukaryota</taxon>
        <taxon>Amoebozoa</taxon>
        <taxon>Discosea</taxon>
        <taxon>Flabellinia</taxon>
        <taxon>Vannellidae</taxon>
        <taxon>Vannella</taxon>
    </lineage>
</organism>
<dbReference type="GO" id="GO:0003677">
    <property type="term" value="F:DNA binding"/>
    <property type="evidence" value="ECO:0007669"/>
    <property type="project" value="UniProtKB-KW"/>
</dbReference>
<keyword evidence="1" id="KW-0238">DNA-binding</keyword>
<evidence type="ECO:0000256" key="3">
    <source>
        <dbReference type="SAM" id="MobiDB-lite"/>
    </source>
</evidence>
<gene>
    <name evidence="5" type="ORF">VSP0166_LOCUS15470</name>
</gene>